<dbReference type="PRINTS" id="PR00385">
    <property type="entry name" value="P450"/>
</dbReference>
<dbReference type="PANTHER" id="PTHR46300">
    <property type="entry name" value="P450, PUTATIVE (EUROFUNG)-RELATED-RELATED"/>
    <property type="match status" value="1"/>
</dbReference>
<evidence type="ECO:0000256" key="6">
    <source>
        <dbReference type="ARBA" id="ARBA00023004"/>
    </source>
</evidence>
<evidence type="ECO:0000256" key="2">
    <source>
        <dbReference type="ARBA" id="ARBA00010617"/>
    </source>
</evidence>
<evidence type="ECO:0000256" key="1">
    <source>
        <dbReference type="ARBA" id="ARBA00001971"/>
    </source>
</evidence>
<reference evidence="9 10" key="1">
    <citation type="submission" date="2024-02" db="EMBL/GenBank/DDBJ databases">
        <title>De novo assembly and annotation of 12 fungi associated with fruit tree decline syndrome in Ontario, Canada.</title>
        <authorList>
            <person name="Sulman M."/>
            <person name="Ellouze W."/>
            <person name="Ilyukhin E."/>
        </authorList>
    </citation>
    <scope>NUCLEOTIDE SEQUENCE [LARGE SCALE GENOMIC DNA]</scope>
    <source>
        <strain evidence="9 10">M169</strain>
    </source>
</reference>
<dbReference type="PRINTS" id="PR00463">
    <property type="entry name" value="EP450I"/>
</dbReference>
<dbReference type="PANTHER" id="PTHR46300:SF7">
    <property type="entry name" value="P450, PUTATIVE (EUROFUNG)-RELATED"/>
    <property type="match status" value="1"/>
</dbReference>
<accession>A0ABR1NKT9</accession>
<evidence type="ECO:0000256" key="7">
    <source>
        <dbReference type="ARBA" id="ARBA00023033"/>
    </source>
</evidence>
<dbReference type="InterPro" id="IPR001128">
    <property type="entry name" value="Cyt_P450"/>
</dbReference>
<dbReference type="SUPFAM" id="SSF48264">
    <property type="entry name" value="Cytochrome P450"/>
    <property type="match status" value="1"/>
</dbReference>
<dbReference type="InterPro" id="IPR017972">
    <property type="entry name" value="Cyt_P450_CS"/>
</dbReference>
<comment type="cofactor">
    <cofactor evidence="1">
        <name>heme</name>
        <dbReference type="ChEBI" id="CHEBI:30413"/>
    </cofactor>
</comment>
<proteinExistence type="inferred from homology"/>
<evidence type="ECO:0000313" key="10">
    <source>
        <dbReference type="Proteomes" id="UP001430848"/>
    </source>
</evidence>
<evidence type="ECO:0000256" key="4">
    <source>
        <dbReference type="ARBA" id="ARBA00022723"/>
    </source>
</evidence>
<dbReference type="InterPro" id="IPR002401">
    <property type="entry name" value="Cyt_P450_E_grp-I"/>
</dbReference>
<evidence type="ECO:0000256" key="3">
    <source>
        <dbReference type="ARBA" id="ARBA00022617"/>
    </source>
</evidence>
<keyword evidence="10" id="KW-1185">Reference proteome</keyword>
<protein>
    <recommendedName>
        <fullName evidence="11">Cytochrome P450</fullName>
    </recommendedName>
</protein>
<dbReference type="EMBL" id="JAKNSF020000231">
    <property type="protein sequence ID" value="KAK7705771.1"/>
    <property type="molecule type" value="Genomic_DNA"/>
</dbReference>
<organism evidence="9 10">
    <name type="scientific">Diaporthe eres</name>
    <name type="common">Phomopsis oblonga</name>
    <dbReference type="NCBI Taxonomy" id="83184"/>
    <lineage>
        <taxon>Eukaryota</taxon>
        <taxon>Fungi</taxon>
        <taxon>Dikarya</taxon>
        <taxon>Ascomycota</taxon>
        <taxon>Pezizomycotina</taxon>
        <taxon>Sordariomycetes</taxon>
        <taxon>Sordariomycetidae</taxon>
        <taxon>Diaporthales</taxon>
        <taxon>Diaporthaceae</taxon>
        <taxon>Diaporthe</taxon>
        <taxon>Diaporthe eres species complex</taxon>
    </lineage>
</organism>
<dbReference type="Proteomes" id="UP001430848">
    <property type="component" value="Unassembled WGS sequence"/>
</dbReference>
<sequence length="363" mass="40422">MDIMIGSMLLKTIYGYRVETARPDPLVEINDRMVEIFASATLPGAWLVDILPWLRYLPDWMPGTGFKSVARKARQVITSSAEVPFRFAKQRTPEVEHCSTRSDPSLVGKLLRTGQQDKSISDEDIQWTAASLYGADIDTTGSTLRAFFLAMSVFPDVQRRAQNEIDEVVGRSRLPRHEDRANLPCVNAVVKESFRWLPSVPLGVPHAVQADDELHGFRTPRGAILMPSTWWFTRDPAVYHDPERFMPERYLAPLEEPDPAGFVFGFGRRICAGRRLAESTLILAMAKVLATFDISKERDAQGREIKPEIGISPGAIAGPLPFSVTVTPRDEGAVQLVRSVETEDLVGEGDAKYLDQGIMQLIG</sequence>
<keyword evidence="3 8" id="KW-0349">Heme</keyword>
<evidence type="ECO:0000313" key="9">
    <source>
        <dbReference type="EMBL" id="KAK7705771.1"/>
    </source>
</evidence>
<keyword evidence="6 8" id="KW-0408">Iron</keyword>
<keyword evidence="4 8" id="KW-0479">Metal-binding</keyword>
<comment type="caution">
    <text evidence="9">The sequence shown here is derived from an EMBL/GenBank/DDBJ whole genome shotgun (WGS) entry which is preliminary data.</text>
</comment>
<keyword evidence="7 8" id="KW-0503">Monooxygenase</keyword>
<evidence type="ECO:0000256" key="5">
    <source>
        <dbReference type="ARBA" id="ARBA00023002"/>
    </source>
</evidence>
<dbReference type="InterPro" id="IPR050364">
    <property type="entry name" value="Cytochrome_P450_fung"/>
</dbReference>
<evidence type="ECO:0000256" key="8">
    <source>
        <dbReference type="RuleBase" id="RU000461"/>
    </source>
</evidence>
<dbReference type="Gene3D" id="1.10.630.10">
    <property type="entry name" value="Cytochrome P450"/>
    <property type="match status" value="1"/>
</dbReference>
<comment type="similarity">
    <text evidence="2 8">Belongs to the cytochrome P450 family.</text>
</comment>
<dbReference type="InterPro" id="IPR036396">
    <property type="entry name" value="Cyt_P450_sf"/>
</dbReference>
<gene>
    <name evidence="9" type="ORF">SLS63_014080</name>
</gene>
<name>A0ABR1NKT9_DIAER</name>
<keyword evidence="5 8" id="KW-0560">Oxidoreductase</keyword>
<dbReference type="PROSITE" id="PS00086">
    <property type="entry name" value="CYTOCHROME_P450"/>
    <property type="match status" value="1"/>
</dbReference>
<evidence type="ECO:0008006" key="11">
    <source>
        <dbReference type="Google" id="ProtNLM"/>
    </source>
</evidence>
<dbReference type="Pfam" id="PF00067">
    <property type="entry name" value="p450"/>
    <property type="match status" value="1"/>
</dbReference>